<organism evidence="2 3">
    <name type="scientific">Rhizobium mayense</name>
    <dbReference type="NCBI Taxonomy" id="1312184"/>
    <lineage>
        <taxon>Bacteria</taxon>
        <taxon>Pseudomonadati</taxon>
        <taxon>Pseudomonadota</taxon>
        <taxon>Alphaproteobacteria</taxon>
        <taxon>Hyphomicrobiales</taxon>
        <taxon>Rhizobiaceae</taxon>
        <taxon>Rhizobium/Agrobacterium group</taxon>
        <taxon>Rhizobium</taxon>
    </lineage>
</organism>
<accession>A0ABT7K4N6</accession>
<dbReference type="EMBL" id="JARFYM010000038">
    <property type="protein sequence ID" value="MDL2403112.1"/>
    <property type="molecule type" value="Genomic_DNA"/>
</dbReference>
<name>A0ABT7K4N6_9HYPH</name>
<gene>
    <name evidence="2" type="ORF">PY649_29900</name>
</gene>
<sequence>MSKNIVVCCDGTNNQLNGDLTNVVRMFEVVVKDDRQTAFYDPGVGTMADPFAQGPVRKRWSMIKRLAFGAGLDDNVRHRKLNGNRAQTLMLADFIVHARAIFPHRLVAAVRSSR</sequence>
<comment type="caution">
    <text evidence="2">The sequence shown here is derived from an EMBL/GenBank/DDBJ whole genome shotgun (WGS) entry which is preliminary data.</text>
</comment>
<keyword evidence="3" id="KW-1185">Reference proteome</keyword>
<evidence type="ECO:0000313" key="2">
    <source>
        <dbReference type="EMBL" id="MDL2403112.1"/>
    </source>
</evidence>
<evidence type="ECO:0000313" key="3">
    <source>
        <dbReference type="Proteomes" id="UP001172645"/>
    </source>
</evidence>
<protein>
    <submittedName>
        <fullName evidence="2">DUF2235 domain-containing protein</fullName>
    </submittedName>
</protein>
<proteinExistence type="predicted"/>
<reference evidence="2" key="1">
    <citation type="submission" date="2023-06" db="EMBL/GenBank/DDBJ databases">
        <title>Phylogenetic Diversity of Rhizobium strains.</title>
        <authorList>
            <person name="Moura F.T."/>
            <person name="Helene L.C.F."/>
            <person name="Hungria M."/>
        </authorList>
    </citation>
    <scope>NUCLEOTIDE SEQUENCE</scope>
    <source>
        <strain evidence="2">CCGE526</strain>
    </source>
</reference>
<dbReference type="Proteomes" id="UP001172645">
    <property type="component" value="Unassembled WGS sequence"/>
</dbReference>
<dbReference type="PANTHER" id="PTHR33840">
    <property type="match status" value="1"/>
</dbReference>
<dbReference type="PANTHER" id="PTHR33840:SF1">
    <property type="entry name" value="TLE1 PHOSPHOLIPASE DOMAIN-CONTAINING PROTEIN"/>
    <property type="match status" value="1"/>
</dbReference>
<dbReference type="Pfam" id="PF09994">
    <property type="entry name" value="T6SS_Tle1-like_cat"/>
    <property type="match status" value="1"/>
</dbReference>
<dbReference type="RefSeq" id="WP_285872531.1">
    <property type="nucleotide sequence ID" value="NZ_JARFYM010000038.1"/>
</dbReference>
<feature type="domain" description="T6SS Phospholipase effector Tle1-like catalytic" evidence="1">
    <location>
        <begin position="3"/>
        <end position="77"/>
    </location>
</feature>
<evidence type="ECO:0000259" key="1">
    <source>
        <dbReference type="Pfam" id="PF09994"/>
    </source>
</evidence>
<dbReference type="InterPro" id="IPR018712">
    <property type="entry name" value="Tle1-like_cat"/>
</dbReference>